<evidence type="ECO:0000259" key="11">
    <source>
        <dbReference type="PROSITE" id="PS50109"/>
    </source>
</evidence>
<evidence type="ECO:0000256" key="9">
    <source>
        <dbReference type="ARBA" id="ARBA00023012"/>
    </source>
</evidence>
<dbReference type="SUPFAM" id="SSF55874">
    <property type="entry name" value="ATPase domain of HSP90 chaperone/DNA topoisomerase II/histidine kinase"/>
    <property type="match status" value="1"/>
</dbReference>
<dbReference type="Gene3D" id="6.10.340.10">
    <property type="match status" value="1"/>
</dbReference>
<keyword evidence="4" id="KW-0597">Phosphoprotein</keyword>
<keyword evidence="14" id="KW-1185">Reference proteome</keyword>
<dbReference type="EC" id="2.7.13.3" evidence="3"/>
<comment type="subcellular location">
    <subcellularLocation>
        <location evidence="2">Membrane</location>
    </subcellularLocation>
</comment>
<dbReference type="InterPro" id="IPR005467">
    <property type="entry name" value="His_kinase_dom"/>
</dbReference>
<dbReference type="Pfam" id="PF00672">
    <property type="entry name" value="HAMP"/>
    <property type="match status" value="1"/>
</dbReference>
<dbReference type="OrthoDB" id="7904633at2"/>
<dbReference type="InterPro" id="IPR003594">
    <property type="entry name" value="HATPase_dom"/>
</dbReference>
<comment type="caution">
    <text evidence="13">The sequence shown here is derived from an EMBL/GenBank/DDBJ whole genome shotgun (WGS) entry which is preliminary data.</text>
</comment>
<dbReference type="GO" id="GO:0000160">
    <property type="term" value="P:phosphorelay signal transduction system"/>
    <property type="evidence" value="ECO:0007669"/>
    <property type="project" value="UniProtKB-KW"/>
</dbReference>
<protein>
    <recommendedName>
        <fullName evidence="3">histidine kinase</fullName>
        <ecNumber evidence="3">2.7.13.3</ecNumber>
    </recommendedName>
</protein>
<evidence type="ECO:0000256" key="5">
    <source>
        <dbReference type="ARBA" id="ARBA00022679"/>
    </source>
</evidence>
<feature type="transmembrane region" description="Helical" evidence="10">
    <location>
        <begin position="20"/>
        <end position="47"/>
    </location>
</feature>
<keyword evidence="8" id="KW-0067">ATP-binding</keyword>
<evidence type="ECO:0000259" key="12">
    <source>
        <dbReference type="PROSITE" id="PS50885"/>
    </source>
</evidence>
<evidence type="ECO:0000256" key="4">
    <source>
        <dbReference type="ARBA" id="ARBA00022553"/>
    </source>
</evidence>
<dbReference type="InterPro" id="IPR007892">
    <property type="entry name" value="CHASE4"/>
</dbReference>
<name>A0A1S1H8K0_9SPHN</name>
<dbReference type="RefSeq" id="WP_070931976.1">
    <property type="nucleotide sequence ID" value="NZ_MIPT01000001.1"/>
</dbReference>
<evidence type="ECO:0000313" key="13">
    <source>
        <dbReference type="EMBL" id="OHT18385.1"/>
    </source>
</evidence>
<keyword evidence="5 13" id="KW-0808">Transferase</keyword>
<evidence type="ECO:0000256" key="7">
    <source>
        <dbReference type="ARBA" id="ARBA00022777"/>
    </source>
</evidence>
<keyword evidence="10" id="KW-0472">Membrane</keyword>
<accession>A0A1S1H8K0</accession>
<reference evidence="13 14" key="1">
    <citation type="submission" date="2016-09" db="EMBL/GenBank/DDBJ databases">
        <title>Metabolic pathway, cell adaptation mechanisms and a novel monoxygenase revealed through proteogenomic-transcription analysis of a Sphingomonas haloaromaticamans strain degrading the fungicide ortho-phenylphenol.</title>
        <authorList>
            <person name="Perruchon C."/>
            <person name="Papadopoulou E.S."/>
            <person name="Rousidou C."/>
            <person name="Vasileiadis S."/>
            <person name="Tanou G."/>
            <person name="Amoutzias G."/>
            <person name="Molassiotis A."/>
            <person name="Karpouzas D.G."/>
        </authorList>
    </citation>
    <scope>NUCLEOTIDE SEQUENCE [LARGE SCALE GENOMIC DNA]</scope>
    <source>
        <strain evidence="13 14">P3</strain>
    </source>
</reference>
<feature type="transmembrane region" description="Helical" evidence="10">
    <location>
        <begin position="270"/>
        <end position="293"/>
    </location>
</feature>
<dbReference type="Pfam" id="PF05228">
    <property type="entry name" value="CHASE4"/>
    <property type="match status" value="1"/>
</dbReference>
<dbReference type="InterPro" id="IPR050980">
    <property type="entry name" value="2C_sensor_his_kinase"/>
</dbReference>
<dbReference type="PROSITE" id="PS50885">
    <property type="entry name" value="HAMP"/>
    <property type="match status" value="1"/>
</dbReference>
<dbReference type="GO" id="GO:0004673">
    <property type="term" value="F:protein histidine kinase activity"/>
    <property type="evidence" value="ECO:0007669"/>
    <property type="project" value="UniProtKB-EC"/>
</dbReference>
<organism evidence="13 14">
    <name type="scientific">Edaphosphingomonas haloaromaticamans</name>
    <dbReference type="NCBI Taxonomy" id="653954"/>
    <lineage>
        <taxon>Bacteria</taxon>
        <taxon>Pseudomonadati</taxon>
        <taxon>Pseudomonadota</taxon>
        <taxon>Alphaproteobacteria</taxon>
        <taxon>Sphingomonadales</taxon>
        <taxon>Rhizorhabdaceae</taxon>
        <taxon>Edaphosphingomonas</taxon>
    </lineage>
</organism>
<evidence type="ECO:0000256" key="2">
    <source>
        <dbReference type="ARBA" id="ARBA00004370"/>
    </source>
</evidence>
<dbReference type="Pfam" id="PF02518">
    <property type="entry name" value="HATPase_c"/>
    <property type="match status" value="1"/>
</dbReference>
<dbReference type="PROSITE" id="PS50109">
    <property type="entry name" value="HIS_KIN"/>
    <property type="match status" value="1"/>
</dbReference>
<evidence type="ECO:0000256" key="8">
    <source>
        <dbReference type="ARBA" id="ARBA00022840"/>
    </source>
</evidence>
<evidence type="ECO:0000256" key="1">
    <source>
        <dbReference type="ARBA" id="ARBA00000085"/>
    </source>
</evidence>
<dbReference type="CDD" id="cd06225">
    <property type="entry name" value="HAMP"/>
    <property type="match status" value="1"/>
</dbReference>
<dbReference type="SMART" id="SM00387">
    <property type="entry name" value="HATPase_c"/>
    <property type="match status" value="1"/>
</dbReference>
<dbReference type="PANTHER" id="PTHR44936:SF9">
    <property type="entry name" value="SENSOR PROTEIN CREC"/>
    <property type="match status" value="1"/>
</dbReference>
<feature type="domain" description="Histidine kinase" evidence="11">
    <location>
        <begin position="365"/>
        <end position="620"/>
    </location>
</feature>
<keyword evidence="10" id="KW-1133">Transmembrane helix</keyword>
<evidence type="ECO:0000256" key="3">
    <source>
        <dbReference type="ARBA" id="ARBA00012438"/>
    </source>
</evidence>
<dbReference type="InterPro" id="IPR036890">
    <property type="entry name" value="HATPase_C_sf"/>
</dbReference>
<dbReference type="InterPro" id="IPR003660">
    <property type="entry name" value="HAMP_dom"/>
</dbReference>
<keyword evidence="7 13" id="KW-0418">Kinase</keyword>
<dbReference type="EMBL" id="MIPT01000001">
    <property type="protein sequence ID" value="OHT18385.1"/>
    <property type="molecule type" value="Genomic_DNA"/>
</dbReference>
<dbReference type="GO" id="GO:0016020">
    <property type="term" value="C:membrane"/>
    <property type="evidence" value="ECO:0007669"/>
    <property type="project" value="UniProtKB-SubCell"/>
</dbReference>
<evidence type="ECO:0000256" key="10">
    <source>
        <dbReference type="SAM" id="Phobius"/>
    </source>
</evidence>
<dbReference type="GO" id="GO:0005524">
    <property type="term" value="F:ATP binding"/>
    <property type="evidence" value="ECO:0007669"/>
    <property type="project" value="UniProtKB-KW"/>
</dbReference>
<evidence type="ECO:0000256" key="6">
    <source>
        <dbReference type="ARBA" id="ARBA00022741"/>
    </source>
</evidence>
<keyword evidence="6" id="KW-0547">Nucleotide-binding</keyword>
<dbReference type="PANTHER" id="PTHR44936">
    <property type="entry name" value="SENSOR PROTEIN CREC"/>
    <property type="match status" value="1"/>
</dbReference>
<comment type="catalytic activity">
    <reaction evidence="1">
        <text>ATP + protein L-histidine = ADP + protein N-phospho-L-histidine.</text>
        <dbReference type="EC" id="2.7.13.3"/>
    </reaction>
</comment>
<dbReference type="Gene3D" id="3.30.565.10">
    <property type="entry name" value="Histidine kinase-like ATPase, C-terminal domain"/>
    <property type="match status" value="1"/>
</dbReference>
<dbReference type="AlphaFoldDB" id="A0A1S1H8K0"/>
<dbReference type="Proteomes" id="UP000179467">
    <property type="component" value="Unassembled WGS sequence"/>
</dbReference>
<sequence length="634" mass="67564">MTATAARRLLSRIIPQDRTLAFKLTAVLTLAGIAGFLGIWGLLYAVVIPSFDRLEADAVRGHIERTRAALEEHAAKMEYAARDYGVWDESYGYLRHGDRAFERRVLSLLALSNLDMNGMALVHRDGTVAAARYIDPKAQADDHERGGDFVALARSQAVRARIGREPSAHFYARLGDRVAAIGLSRVTLSDGSGESPGYVVVAREMTSAQLGRLLQLEARFGLGRAHEPTGVRMRDRTLDIAVDIDGPNRIHVANATFVVPRDFTLLGHRLLAMMFVGTVAVLALVLMVLRLLIGREVIAPLARIERHMQAVSASGAPLPLAIGDRGDEIGSLARSLDAMLAQLGRLRERVEAQSFRLGRSESAIGVMHNVRNGLNPISVIVAQGLAAEPVATDADVRRALDELARADVPAARRRKLAAFLGSAHDSYLAQFERQRADLAAADESLSHLIEIIGGQQAEAHGGLEIEPCDIVALVRRNAAIVHYAAGGPIAFQCPDAACPVLASPLLLSQVIGNLLANAIEAIEARGAGGGPGRIAVTIERIAGAEGDRIALGITDNGEGFDPARGERLFHRGFSTRAHKSGGLGLHWCANAVNAMQGSLTLESDGPGQGATAVIRLRGARQGSASLNPPERSAG</sequence>
<keyword evidence="10" id="KW-0812">Transmembrane</keyword>
<proteinExistence type="predicted"/>
<dbReference type="SMART" id="SM00304">
    <property type="entry name" value="HAMP"/>
    <property type="match status" value="1"/>
</dbReference>
<keyword evidence="9" id="KW-0902">Two-component regulatory system</keyword>
<dbReference type="SUPFAM" id="SSF158472">
    <property type="entry name" value="HAMP domain-like"/>
    <property type="match status" value="1"/>
</dbReference>
<evidence type="ECO:0000313" key="14">
    <source>
        <dbReference type="Proteomes" id="UP000179467"/>
    </source>
</evidence>
<gene>
    <name evidence="13" type="primary">gchK</name>
    <name evidence="13" type="ORF">BHE75_00356</name>
</gene>
<feature type="domain" description="HAMP" evidence="12">
    <location>
        <begin position="295"/>
        <end position="348"/>
    </location>
</feature>